<gene>
    <name evidence="1" type="ORF">CURHAP_LOCUS35812</name>
    <name evidence="2" type="ORF">ORAREDHAP_LOCUS35429</name>
</gene>
<reference evidence="4" key="1">
    <citation type="journal article" date="2020" name="Genome Biol.">
        <title>Gamete binning: chromosome-level and haplotype-resolved genome assembly enabled by high-throughput single-cell sequencing of gamete genomes.</title>
        <authorList>
            <person name="Campoy J.A."/>
            <person name="Sun H."/>
            <person name="Goel M."/>
            <person name="Jiao W.-B."/>
            <person name="Folz-Donahue K."/>
            <person name="Wang N."/>
            <person name="Rubio M."/>
            <person name="Liu C."/>
            <person name="Kukat C."/>
            <person name="Ruiz D."/>
            <person name="Huettel B."/>
            <person name="Schneeberger K."/>
        </authorList>
    </citation>
    <scope>NUCLEOTIDE SEQUENCE [LARGE SCALE GENOMIC DNA]</scope>
    <source>
        <strain evidence="4">cv. Rojo Pasion</strain>
    </source>
</reference>
<accession>A0A6J5V0G4</accession>
<proteinExistence type="predicted"/>
<evidence type="ECO:0000313" key="1">
    <source>
        <dbReference type="EMBL" id="CAB4282380.1"/>
    </source>
</evidence>
<dbReference type="AlphaFoldDB" id="A0A6J5V0G4"/>
<sequence>MTRYNLINFCLKEKPLKCAGIQRLLGIYTMSEKYWYTTLEDVPVKMKQLISEQLKDAQGVVARKEHNASQVLTWRGNHVLQQRNCIEKFN</sequence>
<dbReference type="EMBL" id="CAEKKB010000006">
    <property type="protein sequence ID" value="CAB4312789.1"/>
    <property type="molecule type" value="Genomic_DNA"/>
</dbReference>
<keyword evidence="4" id="KW-1185">Reference proteome</keyword>
<dbReference type="Proteomes" id="UP000507222">
    <property type="component" value="Unassembled WGS sequence"/>
</dbReference>
<reference evidence="1 3" key="2">
    <citation type="submission" date="2020-05" db="EMBL/GenBank/DDBJ databases">
        <authorList>
            <person name="Campoy J."/>
            <person name="Schneeberger K."/>
            <person name="Spophaly S."/>
        </authorList>
    </citation>
    <scope>NUCLEOTIDE SEQUENCE [LARGE SCALE GENOMIC DNA]</scope>
    <source>
        <strain evidence="1">PruArmRojPasFocal</strain>
    </source>
</reference>
<evidence type="ECO:0000313" key="2">
    <source>
        <dbReference type="EMBL" id="CAB4312789.1"/>
    </source>
</evidence>
<dbReference type="EMBL" id="CAEKDK010000006">
    <property type="protein sequence ID" value="CAB4282380.1"/>
    <property type="molecule type" value="Genomic_DNA"/>
</dbReference>
<evidence type="ECO:0000313" key="3">
    <source>
        <dbReference type="Proteomes" id="UP000507222"/>
    </source>
</evidence>
<protein>
    <submittedName>
        <fullName evidence="1">Uncharacterized protein</fullName>
    </submittedName>
</protein>
<name>A0A6J5V0G4_PRUAR</name>
<dbReference type="Proteomes" id="UP000507245">
    <property type="component" value="Unassembled WGS sequence"/>
</dbReference>
<evidence type="ECO:0000313" key="4">
    <source>
        <dbReference type="Proteomes" id="UP000507245"/>
    </source>
</evidence>
<dbReference type="OrthoDB" id="1689146at2759"/>
<organism evidence="1 3">
    <name type="scientific">Prunus armeniaca</name>
    <name type="common">Apricot</name>
    <name type="synonym">Armeniaca vulgaris</name>
    <dbReference type="NCBI Taxonomy" id="36596"/>
    <lineage>
        <taxon>Eukaryota</taxon>
        <taxon>Viridiplantae</taxon>
        <taxon>Streptophyta</taxon>
        <taxon>Embryophyta</taxon>
        <taxon>Tracheophyta</taxon>
        <taxon>Spermatophyta</taxon>
        <taxon>Magnoliopsida</taxon>
        <taxon>eudicotyledons</taxon>
        <taxon>Gunneridae</taxon>
        <taxon>Pentapetalae</taxon>
        <taxon>rosids</taxon>
        <taxon>fabids</taxon>
        <taxon>Rosales</taxon>
        <taxon>Rosaceae</taxon>
        <taxon>Amygdaloideae</taxon>
        <taxon>Amygdaleae</taxon>
        <taxon>Prunus</taxon>
    </lineage>
</organism>